<dbReference type="InterPro" id="IPR036291">
    <property type="entry name" value="NAD(P)-bd_dom_sf"/>
</dbReference>
<dbReference type="AlphaFoldDB" id="A0A0C3E7C0"/>
<gene>
    <name evidence="2" type="ORF">SCLCIDRAFT_888489</name>
</gene>
<dbReference type="Pfam" id="PF01408">
    <property type="entry name" value="GFO_IDH_MocA"/>
    <property type="match status" value="1"/>
</dbReference>
<dbReference type="InterPro" id="IPR000683">
    <property type="entry name" value="Gfo/Idh/MocA-like_OxRdtase_N"/>
</dbReference>
<dbReference type="InterPro" id="IPR051450">
    <property type="entry name" value="Gfo/Idh/MocA_Oxidoreductases"/>
</dbReference>
<name>A0A0C3E7C0_9AGAM</name>
<evidence type="ECO:0000313" key="2">
    <source>
        <dbReference type="EMBL" id="KIM68660.1"/>
    </source>
</evidence>
<dbReference type="Gene3D" id="3.40.50.720">
    <property type="entry name" value="NAD(P)-binding Rossmann-like Domain"/>
    <property type="match status" value="1"/>
</dbReference>
<dbReference type="SUPFAM" id="SSF55347">
    <property type="entry name" value="Glyceraldehyde-3-phosphate dehydrogenase-like, C-terminal domain"/>
    <property type="match status" value="1"/>
</dbReference>
<feature type="domain" description="Gfo/Idh/MocA-like oxidoreductase N-terminal" evidence="1">
    <location>
        <begin position="21"/>
        <end position="152"/>
    </location>
</feature>
<reference evidence="2 3" key="1">
    <citation type="submission" date="2014-04" db="EMBL/GenBank/DDBJ databases">
        <authorList>
            <consortium name="DOE Joint Genome Institute"/>
            <person name="Kuo A."/>
            <person name="Kohler A."/>
            <person name="Nagy L.G."/>
            <person name="Floudas D."/>
            <person name="Copeland A."/>
            <person name="Barry K.W."/>
            <person name="Cichocki N."/>
            <person name="Veneault-Fourrey C."/>
            <person name="LaButti K."/>
            <person name="Lindquist E.A."/>
            <person name="Lipzen A."/>
            <person name="Lundell T."/>
            <person name="Morin E."/>
            <person name="Murat C."/>
            <person name="Sun H."/>
            <person name="Tunlid A."/>
            <person name="Henrissat B."/>
            <person name="Grigoriev I.V."/>
            <person name="Hibbett D.S."/>
            <person name="Martin F."/>
            <person name="Nordberg H.P."/>
            <person name="Cantor M.N."/>
            <person name="Hua S.X."/>
        </authorList>
    </citation>
    <scope>NUCLEOTIDE SEQUENCE [LARGE SCALE GENOMIC DNA]</scope>
    <source>
        <strain evidence="2 3">Foug A</strain>
    </source>
</reference>
<dbReference type="SUPFAM" id="SSF51735">
    <property type="entry name" value="NAD(P)-binding Rossmann-fold domains"/>
    <property type="match status" value="1"/>
</dbReference>
<sequence length="448" mass="49203">MGGNESTMAQGAINEFQGPITLAVVGCGESSKGHAAYALSKPTSCKVVAIAEPRRKTRQLFAQAHNIDNALVFNDWKELLKASAKAIETLGRRLADGVIIAVQDHMHRDVVLAFAAQGYHILCETPMAVRLLHCFDMEAAVKKAGIIFGVAHGLRYLPYTKAITEIVRSGTLGELVNVVHVEPVGFYHFAHSYVRGAWAKENRSSFSLMTKSCHDIDLLCYWLSPAIPTRVSSFGSLHHFTKEKKPAAAGGAVRCLECPIERDCPYSARKIYLDPVHRGQTHWPVSVLVDGIPDLENVTDALQNGPYGKCVYESDNNVCDQQVVNIEFSSGATASFTMVAYTSLMCSRQTRLHFTHGEIVGDMSTFTVTDFRTGRKTTHHPENEDGGAGLMPAFVEAVRTNNQACLDTNVAEILKSYLTVFAAENSRKEGKVVDCVAYEKYVREELGK</sequence>
<accession>A0A0C3E7C0</accession>
<dbReference type="Gene3D" id="3.30.360.10">
    <property type="entry name" value="Dihydrodipicolinate Reductase, domain 2"/>
    <property type="match status" value="1"/>
</dbReference>
<organism evidence="2 3">
    <name type="scientific">Scleroderma citrinum Foug A</name>
    <dbReference type="NCBI Taxonomy" id="1036808"/>
    <lineage>
        <taxon>Eukaryota</taxon>
        <taxon>Fungi</taxon>
        <taxon>Dikarya</taxon>
        <taxon>Basidiomycota</taxon>
        <taxon>Agaricomycotina</taxon>
        <taxon>Agaricomycetes</taxon>
        <taxon>Agaricomycetidae</taxon>
        <taxon>Boletales</taxon>
        <taxon>Sclerodermatineae</taxon>
        <taxon>Sclerodermataceae</taxon>
        <taxon>Scleroderma</taxon>
    </lineage>
</organism>
<evidence type="ECO:0000313" key="3">
    <source>
        <dbReference type="Proteomes" id="UP000053989"/>
    </source>
</evidence>
<dbReference type="InParanoid" id="A0A0C3E7C0"/>
<dbReference type="STRING" id="1036808.A0A0C3E7C0"/>
<dbReference type="HOGENOM" id="CLU_023194_4_1_1"/>
<dbReference type="Proteomes" id="UP000053989">
    <property type="component" value="Unassembled WGS sequence"/>
</dbReference>
<dbReference type="EMBL" id="KN822008">
    <property type="protein sequence ID" value="KIM68660.1"/>
    <property type="molecule type" value="Genomic_DNA"/>
</dbReference>
<dbReference type="PANTHER" id="PTHR43377:SF12">
    <property type="entry name" value="BINDING ROSSMANN FOLD OXIDOREDUCTASE, PUTATIVE (AFU_ORTHOLOGUE AFUA_3G11840)-RELATED"/>
    <property type="match status" value="1"/>
</dbReference>
<proteinExistence type="predicted"/>
<reference evidence="3" key="2">
    <citation type="submission" date="2015-01" db="EMBL/GenBank/DDBJ databases">
        <title>Evolutionary Origins and Diversification of the Mycorrhizal Mutualists.</title>
        <authorList>
            <consortium name="DOE Joint Genome Institute"/>
            <consortium name="Mycorrhizal Genomics Consortium"/>
            <person name="Kohler A."/>
            <person name="Kuo A."/>
            <person name="Nagy L.G."/>
            <person name="Floudas D."/>
            <person name="Copeland A."/>
            <person name="Barry K.W."/>
            <person name="Cichocki N."/>
            <person name="Veneault-Fourrey C."/>
            <person name="LaButti K."/>
            <person name="Lindquist E.A."/>
            <person name="Lipzen A."/>
            <person name="Lundell T."/>
            <person name="Morin E."/>
            <person name="Murat C."/>
            <person name="Riley R."/>
            <person name="Ohm R."/>
            <person name="Sun H."/>
            <person name="Tunlid A."/>
            <person name="Henrissat B."/>
            <person name="Grigoriev I.V."/>
            <person name="Hibbett D.S."/>
            <person name="Martin F."/>
        </authorList>
    </citation>
    <scope>NUCLEOTIDE SEQUENCE [LARGE SCALE GENOMIC DNA]</scope>
    <source>
        <strain evidence="3">Foug A</strain>
    </source>
</reference>
<evidence type="ECO:0000259" key="1">
    <source>
        <dbReference type="Pfam" id="PF01408"/>
    </source>
</evidence>
<dbReference type="OrthoDB" id="64915at2759"/>
<dbReference type="GO" id="GO:0000166">
    <property type="term" value="F:nucleotide binding"/>
    <property type="evidence" value="ECO:0007669"/>
    <property type="project" value="InterPro"/>
</dbReference>
<keyword evidence="3" id="KW-1185">Reference proteome</keyword>
<protein>
    <recommendedName>
        <fullName evidence="1">Gfo/Idh/MocA-like oxidoreductase N-terminal domain-containing protein</fullName>
    </recommendedName>
</protein>
<dbReference type="PANTHER" id="PTHR43377">
    <property type="entry name" value="BILIVERDIN REDUCTASE A"/>
    <property type="match status" value="1"/>
</dbReference>